<dbReference type="GO" id="GO:0016989">
    <property type="term" value="F:sigma factor antagonist activity"/>
    <property type="evidence" value="ECO:0007669"/>
    <property type="project" value="TreeGrafter"/>
</dbReference>
<keyword evidence="1" id="KW-0812">Transmembrane</keyword>
<protein>
    <submittedName>
        <fullName evidence="4">Amino acid ABC transporter substrate-binding protein</fullName>
    </submittedName>
</protein>
<keyword evidence="1" id="KW-0472">Membrane</keyword>
<proteinExistence type="predicted"/>
<comment type="caution">
    <text evidence="4">The sequence shown here is derived from an EMBL/GenBank/DDBJ whole genome shotgun (WGS) entry which is preliminary data.</text>
</comment>
<feature type="domain" description="FecR protein" evidence="2">
    <location>
        <begin position="118"/>
        <end position="207"/>
    </location>
</feature>
<evidence type="ECO:0000313" key="4">
    <source>
        <dbReference type="EMBL" id="OZY60101.1"/>
    </source>
</evidence>
<dbReference type="Pfam" id="PF16220">
    <property type="entry name" value="DUF4880"/>
    <property type="match status" value="1"/>
</dbReference>
<evidence type="ECO:0000256" key="1">
    <source>
        <dbReference type="SAM" id="Phobius"/>
    </source>
</evidence>
<dbReference type="Gene3D" id="2.60.120.1440">
    <property type="match status" value="1"/>
</dbReference>
<feature type="transmembrane region" description="Helical" evidence="1">
    <location>
        <begin position="86"/>
        <end position="104"/>
    </location>
</feature>
<dbReference type="EMBL" id="NQKI01000008">
    <property type="protein sequence ID" value="OZY60101.1"/>
    <property type="molecule type" value="Genomic_DNA"/>
</dbReference>
<dbReference type="InterPro" id="IPR032623">
    <property type="entry name" value="FecR_N"/>
</dbReference>
<evidence type="ECO:0000259" key="3">
    <source>
        <dbReference type="Pfam" id="PF16220"/>
    </source>
</evidence>
<dbReference type="InterPro" id="IPR012373">
    <property type="entry name" value="Ferrdict_sens_TM"/>
</dbReference>
<evidence type="ECO:0000313" key="5">
    <source>
        <dbReference type="Proteomes" id="UP000215788"/>
    </source>
</evidence>
<sequence length="325" mass="35935">MSQANSKPVSARVLDAAIAWQLCLDCGNGSDVEQAEFAKWYAASEEHARAWLQLGMLDHRFSTASIPARNALLNARHTAHQRLRKVGSGLASLALVIGLTVLAGKNYLPMDYWMADQRTATGQQRVVTLADGTLLNLNTHSAVDVRFDERTRLIVLHEGEIMVQTGHNDARPFIVKTRDGSLRALGTRFLVKREDDGTRLSVLQSRVAAHPESTPDETVYNEGQQVLMHRDGLGQRVALAPGADAWTRGMLVLDNVRLADMVRELNRYRRGHLGVDPDVADLRITGTFPLNNIELALNALLPTLPVHITQHTPWWVTVSGKPEAQ</sequence>
<feature type="domain" description="FecR N-terminal" evidence="3">
    <location>
        <begin position="15"/>
        <end position="54"/>
    </location>
</feature>
<reference evidence="4 5" key="1">
    <citation type="submission" date="2017-08" db="EMBL/GenBank/DDBJ databases">
        <title>Genomic and metabolic characterisation of spoilage-associated Pseudomonas species.</title>
        <authorList>
            <person name="Stanborough T."/>
            <person name="Fegan N."/>
            <person name="Powell S.M."/>
            <person name="Singh T."/>
            <person name="Tamplin M.L."/>
            <person name="Chandry P.S."/>
        </authorList>
    </citation>
    <scope>NUCLEOTIDE SEQUENCE [LARGE SCALE GENOMIC DNA]</scope>
    <source>
        <strain evidence="4 5">L1802</strain>
    </source>
</reference>
<accession>A0A266NC70</accession>
<keyword evidence="1" id="KW-1133">Transmembrane helix</keyword>
<evidence type="ECO:0000259" key="2">
    <source>
        <dbReference type="Pfam" id="PF04773"/>
    </source>
</evidence>
<dbReference type="PANTHER" id="PTHR30273:SF2">
    <property type="entry name" value="PROTEIN FECR"/>
    <property type="match status" value="1"/>
</dbReference>
<dbReference type="Pfam" id="PF04773">
    <property type="entry name" value="FecR"/>
    <property type="match status" value="1"/>
</dbReference>
<organism evidence="4 5">
    <name type="scientific">Pseudomonas lundensis</name>
    <dbReference type="NCBI Taxonomy" id="86185"/>
    <lineage>
        <taxon>Bacteria</taxon>
        <taxon>Pseudomonadati</taxon>
        <taxon>Pseudomonadota</taxon>
        <taxon>Gammaproteobacteria</taxon>
        <taxon>Pseudomonadales</taxon>
        <taxon>Pseudomonadaceae</taxon>
        <taxon>Pseudomonas</taxon>
    </lineage>
</organism>
<dbReference type="PANTHER" id="PTHR30273">
    <property type="entry name" value="PERIPLASMIC SIGNAL SENSOR AND SIGMA FACTOR ACTIVATOR FECR-RELATED"/>
    <property type="match status" value="1"/>
</dbReference>
<dbReference type="InterPro" id="IPR006860">
    <property type="entry name" value="FecR"/>
</dbReference>
<dbReference type="AlphaFoldDB" id="A0A266NC70"/>
<name>A0A266NC70_9PSED</name>
<gene>
    <name evidence="4" type="ORF">CJF39_07205</name>
</gene>
<dbReference type="RefSeq" id="WP_094992785.1">
    <property type="nucleotide sequence ID" value="NZ_NQKI01000008.1"/>
</dbReference>
<dbReference type="Proteomes" id="UP000215788">
    <property type="component" value="Unassembled WGS sequence"/>
</dbReference>
<dbReference type="PIRSF" id="PIRSF018266">
    <property type="entry name" value="FecR"/>
    <property type="match status" value="1"/>
</dbReference>
<dbReference type="OrthoDB" id="1099576at2"/>